<keyword evidence="5 7" id="KW-1133">Transmembrane helix</keyword>
<dbReference type="EMBL" id="VAUV01000002">
    <property type="protein sequence ID" value="TLD72397.1"/>
    <property type="molecule type" value="Genomic_DNA"/>
</dbReference>
<evidence type="ECO:0000256" key="3">
    <source>
        <dbReference type="ARBA" id="ARBA00022519"/>
    </source>
</evidence>
<evidence type="ECO:0000256" key="7">
    <source>
        <dbReference type="SAM" id="Phobius"/>
    </source>
</evidence>
<feature type="transmembrane region" description="Helical" evidence="7">
    <location>
        <begin position="148"/>
        <end position="173"/>
    </location>
</feature>
<dbReference type="Proteomes" id="UP000306196">
    <property type="component" value="Unassembled WGS sequence"/>
</dbReference>
<accession>A0A5R8KJG2</accession>
<name>A0A5R8KJG2_9BACT</name>
<dbReference type="GO" id="GO:0005886">
    <property type="term" value="C:plasma membrane"/>
    <property type="evidence" value="ECO:0007669"/>
    <property type="project" value="UniProtKB-SubCell"/>
</dbReference>
<gene>
    <name evidence="8" type="ORF">FEM03_03295</name>
</gene>
<feature type="transmembrane region" description="Helical" evidence="7">
    <location>
        <begin position="55"/>
        <end position="80"/>
    </location>
</feature>
<dbReference type="PANTHER" id="PTHR30462">
    <property type="entry name" value="INTERMEMBRANE TRANSPORT PROTEIN PQIB-RELATED"/>
    <property type="match status" value="1"/>
</dbReference>
<reference evidence="8 9" key="1">
    <citation type="submission" date="2019-05" db="EMBL/GenBank/DDBJ databases">
        <title>Verrucobacter flavum gen. nov., sp. nov. a new member of the family Verrucomicrobiaceae.</title>
        <authorList>
            <person name="Szuroczki S."/>
            <person name="Abbaszade G."/>
            <person name="Szabo A."/>
            <person name="Felfoldi T."/>
            <person name="Schumann P."/>
            <person name="Boka K."/>
            <person name="Keki Z."/>
            <person name="Toumi M."/>
            <person name="Toth E."/>
        </authorList>
    </citation>
    <scope>NUCLEOTIDE SEQUENCE [LARGE SCALE GENOMIC DNA]</scope>
    <source>
        <strain evidence="8 9">MG-N-17</strain>
    </source>
</reference>
<sequence>MTPEPNPSPSPISAASQGLASCHVCGKVSPVTVGHCPRCDTPLHLRKPQSLERTWAFLIAAVILYIPANTMPIMTVQGIGGAEKNTILSGVVRFWEMKSYPVAIVIFTASVLIPLLKVIALVWLCLAARGRSQTAPRSLSRLYHITELLGRWSMVDVFVVAILVCLVQLGAIMTITPGPAALCFSAVVILTMFSAMSFDPRLIWDRHHEKPNPSSSLPSLPTNE</sequence>
<feature type="transmembrane region" description="Helical" evidence="7">
    <location>
        <begin position="179"/>
        <end position="198"/>
    </location>
</feature>
<evidence type="ECO:0000256" key="1">
    <source>
        <dbReference type="ARBA" id="ARBA00004533"/>
    </source>
</evidence>
<evidence type="ECO:0000313" key="9">
    <source>
        <dbReference type="Proteomes" id="UP000306196"/>
    </source>
</evidence>
<evidence type="ECO:0000256" key="5">
    <source>
        <dbReference type="ARBA" id="ARBA00022989"/>
    </source>
</evidence>
<evidence type="ECO:0000256" key="4">
    <source>
        <dbReference type="ARBA" id="ARBA00022692"/>
    </source>
</evidence>
<dbReference type="RefSeq" id="WP_138084753.1">
    <property type="nucleotide sequence ID" value="NZ_VAUV01000002.1"/>
</dbReference>
<feature type="transmembrane region" description="Helical" evidence="7">
    <location>
        <begin position="100"/>
        <end position="127"/>
    </location>
</feature>
<evidence type="ECO:0000256" key="2">
    <source>
        <dbReference type="ARBA" id="ARBA00022475"/>
    </source>
</evidence>
<comment type="caution">
    <text evidence="8">The sequence shown here is derived from an EMBL/GenBank/DDBJ whole genome shotgun (WGS) entry which is preliminary data.</text>
</comment>
<keyword evidence="2" id="KW-1003">Cell membrane</keyword>
<keyword evidence="3" id="KW-0997">Cell inner membrane</keyword>
<dbReference type="OrthoDB" id="9800207at2"/>
<dbReference type="Pfam" id="PF04403">
    <property type="entry name" value="PqiA"/>
    <property type="match status" value="1"/>
</dbReference>
<dbReference type="PANTHER" id="PTHR30462:SF3">
    <property type="entry name" value="INTERMEMBRANE TRANSPORT PROTEIN PQIA"/>
    <property type="match status" value="1"/>
</dbReference>
<evidence type="ECO:0000256" key="6">
    <source>
        <dbReference type="ARBA" id="ARBA00023136"/>
    </source>
</evidence>
<proteinExistence type="predicted"/>
<keyword evidence="9" id="KW-1185">Reference proteome</keyword>
<keyword evidence="6 7" id="KW-0472">Membrane</keyword>
<protein>
    <submittedName>
        <fullName evidence="8">Paraquat-inducible membrane protein A</fullName>
    </submittedName>
</protein>
<dbReference type="AlphaFoldDB" id="A0A5R8KJG2"/>
<dbReference type="InterPro" id="IPR007498">
    <property type="entry name" value="PqiA-like"/>
</dbReference>
<comment type="subcellular location">
    <subcellularLocation>
        <location evidence="1">Cell inner membrane</location>
    </subcellularLocation>
</comment>
<evidence type="ECO:0000313" key="8">
    <source>
        <dbReference type="EMBL" id="TLD72397.1"/>
    </source>
</evidence>
<dbReference type="InterPro" id="IPR051800">
    <property type="entry name" value="PqiA-PqiB_transport"/>
</dbReference>
<keyword evidence="4 7" id="KW-0812">Transmembrane</keyword>
<organism evidence="8 9">
    <name type="scientific">Phragmitibacter flavus</name>
    <dbReference type="NCBI Taxonomy" id="2576071"/>
    <lineage>
        <taxon>Bacteria</taxon>
        <taxon>Pseudomonadati</taxon>
        <taxon>Verrucomicrobiota</taxon>
        <taxon>Verrucomicrobiia</taxon>
        <taxon>Verrucomicrobiales</taxon>
        <taxon>Verrucomicrobiaceae</taxon>
        <taxon>Phragmitibacter</taxon>
    </lineage>
</organism>